<name>A0A7K3M2K7_9ACTN</name>
<dbReference type="PANTHER" id="PTHR36221:SF1">
    <property type="entry name" value="DUF742 DOMAIN-CONTAINING PROTEIN"/>
    <property type="match status" value="1"/>
</dbReference>
<dbReference type="Pfam" id="PF05331">
    <property type="entry name" value="DUF742"/>
    <property type="match status" value="1"/>
</dbReference>
<organism evidence="1 2">
    <name type="scientific">Phytoactinopolyspora mesophila</name>
    <dbReference type="NCBI Taxonomy" id="2650750"/>
    <lineage>
        <taxon>Bacteria</taxon>
        <taxon>Bacillati</taxon>
        <taxon>Actinomycetota</taxon>
        <taxon>Actinomycetes</taxon>
        <taxon>Jiangellales</taxon>
        <taxon>Jiangellaceae</taxon>
        <taxon>Phytoactinopolyspora</taxon>
    </lineage>
</organism>
<dbReference type="Proteomes" id="UP000460435">
    <property type="component" value="Unassembled WGS sequence"/>
</dbReference>
<reference evidence="1 2" key="1">
    <citation type="submission" date="2019-11" db="EMBL/GenBank/DDBJ databases">
        <authorList>
            <person name="Li X.-J."/>
            <person name="Feng X.-M."/>
        </authorList>
    </citation>
    <scope>NUCLEOTIDE SEQUENCE [LARGE SCALE GENOMIC DNA]</scope>
    <source>
        <strain evidence="1 2">XMNu-373</strain>
    </source>
</reference>
<evidence type="ECO:0000313" key="1">
    <source>
        <dbReference type="EMBL" id="NDL57524.1"/>
    </source>
</evidence>
<dbReference type="RefSeq" id="WP_162450225.1">
    <property type="nucleotide sequence ID" value="NZ_WLZY01000003.1"/>
</dbReference>
<dbReference type="PANTHER" id="PTHR36221">
    <property type="entry name" value="DUF742 DOMAIN-CONTAINING PROTEIN"/>
    <property type="match status" value="1"/>
</dbReference>
<protein>
    <submittedName>
        <fullName evidence="1">DUF742 domain-containing protein</fullName>
    </submittedName>
</protein>
<sequence>MSDTSPHWYDDDAGPIVRLFAVTAGRARSTTESFDLMATVHVASSAPYDPSLSPEQQLIMRICRRYPQTITDVASESNLPLGVVRVLLGDLLNSGHVQITPPAPHRIPDSNILKEVIDGLRAL</sequence>
<dbReference type="EMBL" id="WLZY01000003">
    <property type="protein sequence ID" value="NDL57524.1"/>
    <property type="molecule type" value="Genomic_DNA"/>
</dbReference>
<gene>
    <name evidence="1" type="ORF">F7O44_10605</name>
</gene>
<dbReference type="AlphaFoldDB" id="A0A7K3M2K7"/>
<evidence type="ECO:0000313" key="2">
    <source>
        <dbReference type="Proteomes" id="UP000460435"/>
    </source>
</evidence>
<proteinExistence type="predicted"/>
<dbReference type="InterPro" id="IPR007995">
    <property type="entry name" value="DUF742"/>
</dbReference>
<comment type="caution">
    <text evidence="1">The sequence shown here is derived from an EMBL/GenBank/DDBJ whole genome shotgun (WGS) entry which is preliminary data.</text>
</comment>
<accession>A0A7K3M2K7</accession>
<keyword evidence="2" id="KW-1185">Reference proteome</keyword>